<proteinExistence type="predicted"/>
<evidence type="ECO:0000313" key="3">
    <source>
        <dbReference type="Proteomes" id="UP000501747"/>
    </source>
</evidence>
<dbReference type="InterPro" id="IPR016181">
    <property type="entry name" value="Acyl_CoA_acyltransferase"/>
</dbReference>
<accession>A0A6G8ATJ0</accession>
<organism evidence="2 3">
    <name type="scientific">Vagococcus hydrophili</name>
    <dbReference type="NCBI Taxonomy" id="2714947"/>
    <lineage>
        <taxon>Bacteria</taxon>
        <taxon>Bacillati</taxon>
        <taxon>Bacillota</taxon>
        <taxon>Bacilli</taxon>
        <taxon>Lactobacillales</taxon>
        <taxon>Enterococcaceae</taxon>
        <taxon>Vagococcus</taxon>
    </lineage>
</organism>
<dbReference type="InterPro" id="IPR000182">
    <property type="entry name" value="GNAT_dom"/>
</dbReference>
<dbReference type="KEGG" id="vhy:G7082_07000"/>
<name>A0A6G8ATJ0_9ENTE</name>
<dbReference type="RefSeq" id="WP_166034403.1">
    <property type="nucleotide sequence ID" value="NZ_CP049887.1"/>
</dbReference>
<feature type="domain" description="N-acetyltransferase" evidence="1">
    <location>
        <begin position="6"/>
        <end position="172"/>
    </location>
</feature>
<dbReference type="EMBL" id="CP049887">
    <property type="protein sequence ID" value="QIL48255.1"/>
    <property type="molecule type" value="Genomic_DNA"/>
</dbReference>
<gene>
    <name evidence="2" type="ORF">G7082_07000</name>
</gene>
<protein>
    <submittedName>
        <fullName evidence="2">GNAT family N-acetyltransferase</fullName>
    </submittedName>
</protein>
<dbReference type="PANTHER" id="PTHR43415">
    <property type="entry name" value="SPERMIDINE N(1)-ACETYLTRANSFERASE"/>
    <property type="match status" value="1"/>
</dbReference>
<dbReference type="GO" id="GO:0016747">
    <property type="term" value="F:acyltransferase activity, transferring groups other than amino-acyl groups"/>
    <property type="evidence" value="ECO:0007669"/>
    <property type="project" value="InterPro"/>
</dbReference>
<reference evidence="2 3" key="1">
    <citation type="submission" date="2020-03" db="EMBL/GenBank/DDBJ databases">
        <title>Vagococcus sp. nov., isolated from beetles.</title>
        <authorList>
            <person name="Hyun D.-W."/>
            <person name="Bae J.-W."/>
        </authorList>
    </citation>
    <scope>NUCLEOTIDE SEQUENCE [LARGE SCALE GENOMIC DNA]</scope>
    <source>
        <strain evidence="2 3">HDW17B</strain>
    </source>
</reference>
<keyword evidence="2" id="KW-0808">Transferase</keyword>
<evidence type="ECO:0000313" key="2">
    <source>
        <dbReference type="EMBL" id="QIL48255.1"/>
    </source>
</evidence>
<evidence type="ECO:0000259" key="1">
    <source>
        <dbReference type="PROSITE" id="PS51186"/>
    </source>
</evidence>
<dbReference type="Gene3D" id="3.40.630.30">
    <property type="match status" value="1"/>
</dbReference>
<keyword evidence="3" id="KW-1185">Reference proteome</keyword>
<dbReference type="SUPFAM" id="SSF55729">
    <property type="entry name" value="Acyl-CoA N-acyltransferases (Nat)"/>
    <property type="match status" value="1"/>
</dbReference>
<dbReference type="CDD" id="cd04301">
    <property type="entry name" value="NAT_SF"/>
    <property type="match status" value="1"/>
</dbReference>
<dbReference type="PROSITE" id="PS51186">
    <property type="entry name" value="GNAT"/>
    <property type="match status" value="1"/>
</dbReference>
<dbReference type="AlphaFoldDB" id="A0A6G8ATJ0"/>
<dbReference type="Pfam" id="PF00583">
    <property type="entry name" value="Acetyltransf_1"/>
    <property type="match status" value="1"/>
</dbReference>
<sequence length="172" mass="19830">MSELDITLREATPSDAKELLRVMNILDKETPFLLVNPNSLKLKEEAMADQIDFIYETDNQLILLAFNHDELIGVATVTGENDQPVRHIGEIGISILKEYWGYGLGSIMLEEIIYWAQEAQVIKRLEIKVQERNERAFALYQKLNFEIEGTIKCGFLSEENEYLDIILMSYIL</sequence>
<dbReference type="Proteomes" id="UP000501747">
    <property type="component" value="Chromosome"/>
</dbReference>
<dbReference type="PANTHER" id="PTHR43415:SF3">
    <property type="entry name" value="GNAT-FAMILY ACETYLTRANSFERASE"/>
    <property type="match status" value="1"/>
</dbReference>